<feature type="region of interest" description="Disordered" evidence="1">
    <location>
        <begin position="44"/>
        <end position="147"/>
    </location>
</feature>
<evidence type="ECO:0000256" key="1">
    <source>
        <dbReference type="SAM" id="MobiDB-lite"/>
    </source>
</evidence>
<accession>A0AAD5T8J7</accession>
<name>A0AAD5T8J7_9FUNG</name>
<evidence type="ECO:0000313" key="3">
    <source>
        <dbReference type="Proteomes" id="UP001211907"/>
    </source>
</evidence>
<dbReference type="EMBL" id="JADGJH010000170">
    <property type="protein sequence ID" value="KAJ3135218.1"/>
    <property type="molecule type" value="Genomic_DNA"/>
</dbReference>
<dbReference type="Proteomes" id="UP001211907">
    <property type="component" value="Unassembled WGS sequence"/>
</dbReference>
<feature type="compositionally biased region" description="Basic and acidic residues" evidence="1">
    <location>
        <begin position="119"/>
        <end position="147"/>
    </location>
</feature>
<evidence type="ECO:0000313" key="2">
    <source>
        <dbReference type="EMBL" id="KAJ3135218.1"/>
    </source>
</evidence>
<feature type="region of interest" description="Disordered" evidence="1">
    <location>
        <begin position="1"/>
        <end position="32"/>
    </location>
</feature>
<feature type="compositionally biased region" description="Polar residues" evidence="1">
    <location>
        <begin position="14"/>
        <end position="32"/>
    </location>
</feature>
<comment type="caution">
    <text evidence="2">The sequence shown here is derived from an EMBL/GenBank/DDBJ whole genome shotgun (WGS) entry which is preliminary data.</text>
</comment>
<protein>
    <submittedName>
        <fullName evidence="2">Uncharacterized protein</fullName>
    </submittedName>
</protein>
<feature type="non-terminal residue" evidence="2">
    <location>
        <position position="173"/>
    </location>
</feature>
<sequence length="173" mass="18986">MEETTPRTPRKQIAATNPGENTPTATPVSGSTLRVDSVYSAWPKYESKQPSTSSSVSPVAPETLEAPTELSASVQTQILTPVSKPKASKSKPKSKQSSTPSSHAIASIVTPPASKRRRVELDARDRDHDRGRDFFRRDRDYDHRDNSPVRQATHLVTHSPALYSFSQSIAFAT</sequence>
<dbReference type="AlphaFoldDB" id="A0AAD5T8J7"/>
<reference evidence="2" key="1">
    <citation type="submission" date="2020-05" db="EMBL/GenBank/DDBJ databases">
        <title>Phylogenomic resolution of chytrid fungi.</title>
        <authorList>
            <person name="Stajich J.E."/>
            <person name="Amses K."/>
            <person name="Simmons R."/>
            <person name="Seto K."/>
            <person name="Myers J."/>
            <person name="Bonds A."/>
            <person name="Quandt C.A."/>
            <person name="Barry K."/>
            <person name="Liu P."/>
            <person name="Grigoriev I."/>
            <person name="Longcore J.E."/>
            <person name="James T.Y."/>
        </authorList>
    </citation>
    <scope>NUCLEOTIDE SEQUENCE</scope>
    <source>
        <strain evidence="2">JEL0513</strain>
    </source>
</reference>
<feature type="compositionally biased region" description="Low complexity" evidence="1">
    <location>
        <begin position="50"/>
        <end position="59"/>
    </location>
</feature>
<keyword evidence="3" id="KW-1185">Reference proteome</keyword>
<proteinExistence type="predicted"/>
<gene>
    <name evidence="2" type="ORF">HK100_002945</name>
</gene>
<organism evidence="2 3">
    <name type="scientific">Physocladia obscura</name>
    <dbReference type="NCBI Taxonomy" id="109957"/>
    <lineage>
        <taxon>Eukaryota</taxon>
        <taxon>Fungi</taxon>
        <taxon>Fungi incertae sedis</taxon>
        <taxon>Chytridiomycota</taxon>
        <taxon>Chytridiomycota incertae sedis</taxon>
        <taxon>Chytridiomycetes</taxon>
        <taxon>Chytridiales</taxon>
        <taxon>Chytriomycetaceae</taxon>
        <taxon>Physocladia</taxon>
    </lineage>
</organism>
<feature type="compositionally biased region" description="Polar residues" evidence="1">
    <location>
        <begin position="70"/>
        <end position="80"/>
    </location>
</feature>